<protein>
    <submittedName>
        <fullName evidence="1">Uncharacterized protein</fullName>
    </submittedName>
</protein>
<evidence type="ECO:0000313" key="2">
    <source>
        <dbReference type="Proteomes" id="UP000186817"/>
    </source>
</evidence>
<evidence type="ECO:0000313" key="1">
    <source>
        <dbReference type="EMBL" id="OLP93883.1"/>
    </source>
</evidence>
<dbReference type="OrthoDB" id="445563at2759"/>
<comment type="caution">
    <text evidence="1">The sequence shown here is derived from an EMBL/GenBank/DDBJ whole genome shotgun (WGS) entry which is preliminary data.</text>
</comment>
<keyword evidence="2" id="KW-1185">Reference proteome</keyword>
<reference evidence="1 2" key="1">
    <citation type="submission" date="2016-02" db="EMBL/GenBank/DDBJ databases">
        <title>Genome analysis of coral dinoflagellate symbionts highlights evolutionary adaptations to a symbiotic lifestyle.</title>
        <authorList>
            <person name="Aranda M."/>
            <person name="Li Y."/>
            <person name="Liew Y.J."/>
            <person name="Baumgarten S."/>
            <person name="Simakov O."/>
            <person name="Wilson M."/>
            <person name="Piel J."/>
            <person name="Ashoor H."/>
            <person name="Bougouffa S."/>
            <person name="Bajic V.B."/>
            <person name="Ryu T."/>
            <person name="Ravasi T."/>
            <person name="Bayer T."/>
            <person name="Micklem G."/>
            <person name="Kim H."/>
            <person name="Bhak J."/>
            <person name="Lajeunesse T.C."/>
            <person name="Voolstra C.R."/>
        </authorList>
    </citation>
    <scope>NUCLEOTIDE SEQUENCE [LARGE SCALE GENOMIC DNA]</scope>
    <source>
        <strain evidence="1 2">CCMP2467</strain>
    </source>
</reference>
<proteinExistence type="predicted"/>
<gene>
    <name evidence="1" type="ORF">AK812_SmicGene24152</name>
</gene>
<dbReference type="EMBL" id="LSRX01000565">
    <property type="protein sequence ID" value="OLP93883.1"/>
    <property type="molecule type" value="Genomic_DNA"/>
</dbReference>
<dbReference type="AlphaFoldDB" id="A0A1Q9DFA7"/>
<accession>A0A1Q9DFA7</accession>
<dbReference type="Proteomes" id="UP000186817">
    <property type="component" value="Unassembled WGS sequence"/>
</dbReference>
<organism evidence="1 2">
    <name type="scientific">Symbiodinium microadriaticum</name>
    <name type="common">Dinoflagellate</name>
    <name type="synonym">Zooxanthella microadriatica</name>
    <dbReference type="NCBI Taxonomy" id="2951"/>
    <lineage>
        <taxon>Eukaryota</taxon>
        <taxon>Sar</taxon>
        <taxon>Alveolata</taxon>
        <taxon>Dinophyceae</taxon>
        <taxon>Suessiales</taxon>
        <taxon>Symbiodiniaceae</taxon>
        <taxon>Symbiodinium</taxon>
    </lineage>
</organism>
<sequence length="226" mass="25054">MAPTYPQTEGTGYQNGQCFKIFSSSTRETGRSAVVVATVSVLIILIMQHLDRKPLATVDRTSRILLRFPDAGYVDYGDDSGYYCYGEYALRSAGMVASYMRHRNADPATAKALAELEAQRREHEENGTLLTAQGDAREAYKRQGLMDTEEGAALLCNMGYAVLQAGRAGDAVSLYEARVMHAGIRVMLLALPVHLLQQLPCQMSQSRVFEAFGRKYDKLIGNWRSL</sequence>
<name>A0A1Q9DFA7_SYMMI</name>